<keyword evidence="2" id="KW-1185">Reference proteome</keyword>
<accession>A0A7N0RB19</accession>
<sequence>MELNNQSPFLFPLTCNYSTTFPKSPHISTTPASSLRLPMTIRMANQTQHHLWRIGVLHTWLLERNSIRIELVTKVRVRRRMSQHRRMVFCKTLIC</sequence>
<organism evidence="1 2">
    <name type="scientific">Kalanchoe fedtschenkoi</name>
    <name type="common">Lavender scallops</name>
    <name type="synonym">South American air plant</name>
    <dbReference type="NCBI Taxonomy" id="63787"/>
    <lineage>
        <taxon>Eukaryota</taxon>
        <taxon>Viridiplantae</taxon>
        <taxon>Streptophyta</taxon>
        <taxon>Embryophyta</taxon>
        <taxon>Tracheophyta</taxon>
        <taxon>Spermatophyta</taxon>
        <taxon>Magnoliopsida</taxon>
        <taxon>eudicotyledons</taxon>
        <taxon>Gunneridae</taxon>
        <taxon>Pentapetalae</taxon>
        <taxon>Saxifragales</taxon>
        <taxon>Crassulaceae</taxon>
        <taxon>Kalanchoe</taxon>
    </lineage>
</organism>
<name>A0A7N0RB19_KALFE</name>
<proteinExistence type="predicted"/>
<protein>
    <submittedName>
        <fullName evidence="1">Uncharacterized protein</fullName>
    </submittedName>
</protein>
<dbReference type="AlphaFoldDB" id="A0A7N0RB19"/>
<evidence type="ECO:0000313" key="1">
    <source>
        <dbReference type="EnsemblPlants" id="Kaladp0007s0080.1.v1.1.CDS.1"/>
    </source>
</evidence>
<dbReference type="EnsemblPlants" id="Kaladp0007s0080.1.v1.1">
    <property type="protein sequence ID" value="Kaladp0007s0080.1.v1.1.CDS.1"/>
    <property type="gene ID" value="Kaladp0007s0080.v1.1"/>
</dbReference>
<evidence type="ECO:0000313" key="2">
    <source>
        <dbReference type="Proteomes" id="UP000594263"/>
    </source>
</evidence>
<dbReference type="Gramene" id="Kaladp0007s0080.1.v1.1">
    <property type="protein sequence ID" value="Kaladp0007s0080.1.v1.1.CDS.1"/>
    <property type="gene ID" value="Kaladp0007s0080.v1.1"/>
</dbReference>
<reference evidence="1" key="1">
    <citation type="submission" date="2021-01" db="UniProtKB">
        <authorList>
            <consortium name="EnsemblPlants"/>
        </authorList>
    </citation>
    <scope>IDENTIFICATION</scope>
</reference>
<dbReference type="Proteomes" id="UP000594263">
    <property type="component" value="Unplaced"/>
</dbReference>